<dbReference type="AlphaFoldDB" id="A0A016SUU0"/>
<dbReference type="Proteomes" id="UP000024635">
    <property type="component" value="Unassembled WGS sequence"/>
</dbReference>
<evidence type="ECO:0000313" key="2">
    <source>
        <dbReference type="Proteomes" id="UP000024635"/>
    </source>
</evidence>
<organism evidence="1 2">
    <name type="scientific">Ancylostoma ceylanicum</name>
    <dbReference type="NCBI Taxonomy" id="53326"/>
    <lineage>
        <taxon>Eukaryota</taxon>
        <taxon>Metazoa</taxon>
        <taxon>Ecdysozoa</taxon>
        <taxon>Nematoda</taxon>
        <taxon>Chromadorea</taxon>
        <taxon>Rhabditida</taxon>
        <taxon>Rhabditina</taxon>
        <taxon>Rhabditomorpha</taxon>
        <taxon>Strongyloidea</taxon>
        <taxon>Ancylostomatidae</taxon>
        <taxon>Ancylostomatinae</taxon>
        <taxon>Ancylostoma</taxon>
    </lineage>
</organism>
<evidence type="ECO:0000313" key="1">
    <source>
        <dbReference type="EMBL" id="EYB94172.1"/>
    </source>
</evidence>
<keyword evidence="2" id="KW-1185">Reference proteome</keyword>
<reference evidence="2" key="1">
    <citation type="journal article" date="2015" name="Nat. Genet.">
        <title>The genome and transcriptome of the zoonotic hookworm Ancylostoma ceylanicum identify infection-specific gene families.</title>
        <authorList>
            <person name="Schwarz E.M."/>
            <person name="Hu Y."/>
            <person name="Antoshechkin I."/>
            <person name="Miller M.M."/>
            <person name="Sternberg P.W."/>
            <person name="Aroian R.V."/>
        </authorList>
    </citation>
    <scope>NUCLEOTIDE SEQUENCE</scope>
    <source>
        <strain evidence="2">HY135</strain>
    </source>
</reference>
<gene>
    <name evidence="1" type="primary">Acey_s0174.g435</name>
    <name evidence="1" type="ORF">Y032_0174g435</name>
</gene>
<comment type="caution">
    <text evidence="1">The sequence shown here is derived from an EMBL/GenBank/DDBJ whole genome shotgun (WGS) entry which is preliminary data.</text>
</comment>
<accession>A0A016SUU0</accession>
<proteinExistence type="predicted"/>
<name>A0A016SUU0_9BILA</name>
<dbReference type="EMBL" id="JARK01001510">
    <property type="protein sequence ID" value="EYB94172.1"/>
    <property type="molecule type" value="Genomic_DNA"/>
</dbReference>
<sequence>MLCSFLMTFTVFLMSQFNSAKNYRKRLVIGFLPYTLVFVKLRCNNWRHRMYSLFQIVCSVIAFRSFKNE</sequence>
<protein>
    <submittedName>
        <fullName evidence="1">Uncharacterized protein</fullName>
    </submittedName>
</protein>